<evidence type="ECO:0000313" key="7">
    <source>
        <dbReference type="EMBL" id="RLN07436.1"/>
    </source>
</evidence>
<comment type="subcellular location">
    <subcellularLocation>
        <location evidence="6">Golgi apparatus</location>
        <location evidence="6">Golgi stack membrane</location>
        <topology evidence="6">Single-pass type II membrane protein</topology>
    </subcellularLocation>
</comment>
<dbReference type="EC" id="2.4.1.-" evidence="6"/>
<comment type="similarity">
    <text evidence="1 6">Belongs to the glycosyltransferase 37 family.</text>
</comment>
<dbReference type="GO" id="GO:0042546">
    <property type="term" value="P:cell wall biogenesis"/>
    <property type="evidence" value="ECO:0007669"/>
    <property type="project" value="InterPro"/>
</dbReference>
<evidence type="ECO:0000256" key="1">
    <source>
        <dbReference type="ARBA" id="ARBA00010481"/>
    </source>
</evidence>
<dbReference type="OrthoDB" id="428346at2759"/>
<sequence>MTNDDTAVLVTSLSPWYHERIRAEYGGRVAGGVHQPRHEGEQRWGNAAYDAKVLAEMYSKVCCRTSLIY</sequence>
<evidence type="ECO:0000313" key="8">
    <source>
        <dbReference type="Proteomes" id="UP000275267"/>
    </source>
</evidence>
<evidence type="ECO:0000256" key="3">
    <source>
        <dbReference type="ARBA" id="ARBA00022679"/>
    </source>
</evidence>
<gene>
    <name evidence="7" type="ORF">C2845_PM11G17660</name>
</gene>
<proteinExistence type="inferred from homology"/>
<dbReference type="GO" id="GO:0071555">
    <property type="term" value="P:cell wall organization"/>
    <property type="evidence" value="ECO:0007669"/>
    <property type="project" value="UniProtKB-UniRule"/>
</dbReference>
<evidence type="ECO:0000256" key="6">
    <source>
        <dbReference type="RuleBase" id="RU367004"/>
    </source>
</evidence>
<dbReference type="GO" id="GO:0008107">
    <property type="term" value="F:galactoside 2-alpha-L-fucosyltransferase activity"/>
    <property type="evidence" value="ECO:0007669"/>
    <property type="project" value="InterPro"/>
</dbReference>
<dbReference type="InterPro" id="IPR004938">
    <property type="entry name" value="XG_FTase"/>
</dbReference>
<keyword evidence="2 6" id="KW-0328">Glycosyltransferase</keyword>
<dbReference type="STRING" id="4540.A0A3L6RNK3"/>
<keyword evidence="4" id="KW-0325">Glycoprotein</keyword>
<dbReference type="EMBL" id="PQIB02000007">
    <property type="protein sequence ID" value="RLN07436.1"/>
    <property type="molecule type" value="Genomic_DNA"/>
</dbReference>
<reference evidence="8" key="1">
    <citation type="journal article" date="2019" name="Nat. Commun.">
        <title>The genome of broomcorn millet.</title>
        <authorList>
            <person name="Zou C."/>
            <person name="Miki D."/>
            <person name="Li D."/>
            <person name="Tang Q."/>
            <person name="Xiao L."/>
            <person name="Rajput S."/>
            <person name="Deng P."/>
            <person name="Jia W."/>
            <person name="Huang R."/>
            <person name="Zhang M."/>
            <person name="Sun Y."/>
            <person name="Hu J."/>
            <person name="Fu X."/>
            <person name="Schnable P.S."/>
            <person name="Li F."/>
            <person name="Zhang H."/>
            <person name="Feng B."/>
            <person name="Zhu X."/>
            <person name="Liu R."/>
            <person name="Schnable J.C."/>
            <person name="Zhu J.-K."/>
            <person name="Zhang H."/>
        </authorList>
    </citation>
    <scope>NUCLEOTIDE SEQUENCE [LARGE SCALE GENOMIC DNA]</scope>
</reference>
<evidence type="ECO:0000256" key="2">
    <source>
        <dbReference type="ARBA" id="ARBA00022676"/>
    </source>
</evidence>
<comment type="function">
    <text evidence="6">May be involved in cell wall biosynthesis.</text>
</comment>
<dbReference type="Proteomes" id="UP000275267">
    <property type="component" value="Unassembled WGS sequence"/>
</dbReference>
<keyword evidence="6" id="KW-0333">Golgi apparatus</keyword>
<comment type="caution">
    <text evidence="7">The sequence shown here is derived from an EMBL/GenBank/DDBJ whole genome shotgun (WGS) entry which is preliminary data.</text>
</comment>
<keyword evidence="3 6" id="KW-0808">Transferase</keyword>
<accession>A0A3L6RNK3</accession>
<keyword evidence="5 6" id="KW-0961">Cell wall biogenesis/degradation</keyword>
<dbReference type="GO" id="GO:0032580">
    <property type="term" value="C:Golgi cisterna membrane"/>
    <property type="evidence" value="ECO:0007669"/>
    <property type="project" value="UniProtKB-SubCell"/>
</dbReference>
<evidence type="ECO:0000256" key="4">
    <source>
        <dbReference type="ARBA" id="ARBA00023180"/>
    </source>
</evidence>
<protein>
    <recommendedName>
        <fullName evidence="6">Fucosyltransferase</fullName>
        <ecNumber evidence="6">2.4.1.-</ecNumber>
    </recommendedName>
</protein>
<keyword evidence="8" id="KW-1185">Reference proteome</keyword>
<evidence type="ECO:0000256" key="5">
    <source>
        <dbReference type="ARBA" id="ARBA00023316"/>
    </source>
</evidence>
<name>A0A3L6RNK3_PANMI</name>
<dbReference type="AlphaFoldDB" id="A0A3L6RNK3"/>
<organism evidence="7 8">
    <name type="scientific">Panicum miliaceum</name>
    <name type="common">Proso millet</name>
    <name type="synonym">Broomcorn millet</name>
    <dbReference type="NCBI Taxonomy" id="4540"/>
    <lineage>
        <taxon>Eukaryota</taxon>
        <taxon>Viridiplantae</taxon>
        <taxon>Streptophyta</taxon>
        <taxon>Embryophyta</taxon>
        <taxon>Tracheophyta</taxon>
        <taxon>Spermatophyta</taxon>
        <taxon>Magnoliopsida</taxon>
        <taxon>Liliopsida</taxon>
        <taxon>Poales</taxon>
        <taxon>Poaceae</taxon>
        <taxon>PACMAD clade</taxon>
        <taxon>Panicoideae</taxon>
        <taxon>Panicodae</taxon>
        <taxon>Paniceae</taxon>
        <taxon>Panicinae</taxon>
        <taxon>Panicum</taxon>
        <taxon>Panicum sect. Panicum</taxon>
    </lineage>
</organism>
<dbReference type="Pfam" id="PF03254">
    <property type="entry name" value="XG_FTase"/>
    <property type="match status" value="1"/>
</dbReference>